<dbReference type="PANTHER" id="PTHR12832:SF18">
    <property type="entry name" value="IQ CALMODULIN-BINDING MOTIF DOMAIN PROTEIN (AFU_ORTHOLOGUE AFUA_1G08920)"/>
    <property type="match status" value="1"/>
</dbReference>
<feature type="compositionally biased region" description="Basic and acidic residues" evidence="2">
    <location>
        <begin position="138"/>
        <end position="179"/>
    </location>
</feature>
<protein>
    <submittedName>
        <fullName evidence="3">Uncharacterized protein</fullName>
    </submittedName>
</protein>
<dbReference type="InterPro" id="IPR008862">
    <property type="entry name" value="Tcp11"/>
</dbReference>
<accession>A0AA43TTJ6</accession>
<keyword evidence="4" id="KW-1185">Reference proteome</keyword>
<dbReference type="Pfam" id="PF05794">
    <property type="entry name" value="Tcp11"/>
    <property type="match status" value="1"/>
</dbReference>
<feature type="compositionally biased region" description="Polar residues" evidence="2">
    <location>
        <begin position="32"/>
        <end position="49"/>
    </location>
</feature>
<dbReference type="EMBL" id="JAPUFD010000005">
    <property type="protein sequence ID" value="MDI1487199.1"/>
    <property type="molecule type" value="Genomic_DNA"/>
</dbReference>
<sequence length="917" mass="102668">MSSDGDVPGNFLPPPHIAARIYKNRSYHRKSSGASSRRNSMTSHQSGRSGRSALSAHGGPQSTHVAQYLRRASIIETRKAKAADRNAHAEKVRLRAALNKAAPRVTTTDSEEKALAAQQARERYLAQVKANCAAEVRRSKKVAEEQRERRAAEHLKLKEDMEERHAQAERRRALHEQSVRRPRTATQSEQVDGKKKCGYIWRPRNELEAVIILQNVWRRSRQRRAVRDFLQLELTVANVEKATFEEVGELLSRDDVIQRTKSLLGVLHLLNDSDDSTQDAATVRMFLTTFLILGQPTYIFNKDGEQEKDLVAKAQELLTQLNRTIEPDSSASTSEAASSSSDLSEAFSDFRSAFSAWRSDDSSFMIKNMVAQFAELDAIWQTVKNDTRGEVAADYKEGIRYNQTLVMARLKKLAGPERTMKLIRDAVRRSRKAKAQKQPMVDSKPRVASEAPTAETASSLARVDSISSGQDVEAQGPEEIISAKQTLQSSSFIPDSRIVVHELAINKEWKLDVGQREARRDEIIQNTATQLKLGLEAGLDHIWIPAIAESISQKLSSVLAPGKPTQVMVQEALDPEMVRQQVQNGSFSYQRFFDFMNSILPKLCAPVRDEEVKGLAQHPSDDPVKQLARIYFVVELLVLDVLNFQLESIAPQLLQESTGYESRAFEKRLGGSFPDKTLQWWRQSVSKAEEAPRRNPENSQSGTARVTPTKVYMQGLVDLAISESALEEDEIPETLELDESRFSRLRSDILRLATISSILLNAKNLLRRDTRSLWKAEAARMWELPYSSSPAAFVSVVESRYALPPTTKQQLTTFITRILSEAREGQANHPVMKVILRKIKSHVLTRLSAASSDERIRASTTATEVLGSGGMPEFVGRIGDIVQELSRVADVDRQAHGEWYDRISAKVAEEQAVATAG</sequence>
<feature type="region of interest" description="Disordered" evidence="2">
    <location>
        <begin position="429"/>
        <end position="474"/>
    </location>
</feature>
<evidence type="ECO:0000256" key="2">
    <source>
        <dbReference type="SAM" id="MobiDB-lite"/>
    </source>
</evidence>
<feature type="region of interest" description="Disordered" evidence="2">
    <location>
        <begin position="1"/>
        <end position="64"/>
    </location>
</feature>
<evidence type="ECO:0000313" key="4">
    <source>
        <dbReference type="Proteomes" id="UP001161017"/>
    </source>
</evidence>
<dbReference type="GO" id="GO:0010737">
    <property type="term" value="P:protein kinase A signaling"/>
    <property type="evidence" value="ECO:0007669"/>
    <property type="project" value="TreeGrafter"/>
</dbReference>
<dbReference type="PANTHER" id="PTHR12832">
    <property type="entry name" value="TESTIS-SPECIFIC PROTEIN PBS13 T-COMPLEX 11"/>
    <property type="match status" value="1"/>
</dbReference>
<comment type="similarity">
    <text evidence="1">Belongs to the TCP11 family.</text>
</comment>
<reference evidence="3" key="1">
    <citation type="journal article" date="2023" name="Genome Biol. Evol.">
        <title>First Whole Genome Sequence and Flow Cytometry Genome Size Data for the Lichen-Forming Fungus Ramalina farinacea (Ascomycota).</title>
        <authorList>
            <person name="Llewellyn T."/>
            <person name="Mian S."/>
            <person name="Hill R."/>
            <person name="Leitch I.J."/>
            <person name="Gaya E."/>
        </authorList>
    </citation>
    <scope>NUCLEOTIDE SEQUENCE</scope>
    <source>
        <strain evidence="3">LIQ254RAFAR</strain>
    </source>
</reference>
<comment type="caution">
    <text evidence="3">The sequence shown here is derived from an EMBL/GenBank/DDBJ whole genome shotgun (WGS) entry which is preliminary data.</text>
</comment>
<feature type="region of interest" description="Disordered" evidence="2">
    <location>
        <begin position="138"/>
        <end position="192"/>
    </location>
</feature>
<feature type="compositionally biased region" description="Basic residues" evidence="2">
    <location>
        <begin position="22"/>
        <end position="31"/>
    </location>
</feature>
<dbReference type="AlphaFoldDB" id="A0AA43TTJ6"/>
<evidence type="ECO:0000256" key="1">
    <source>
        <dbReference type="ARBA" id="ARBA00010954"/>
    </source>
</evidence>
<dbReference type="Proteomes" id="UP001161017">
    <property type="component" value="Unassembled WGS sequence"/>
</dbReference>
<feature type="compositionally biased region" description="Low complexity" evidence="2">
    <location>
        <begin position="448"/>
        <end position="461"/>
    </location>
</feature>
<name>A0AA43TTJ6_9LECA</name>
<organism evidence="3 4">
    <name type="scientific">Ramalina farinacea</name>
    <dbReference type="NCBI Taxonomy" id="258253"/>
    <lineage>
        <taxon>Eukaryota</taxon>
        <taxon>Fungi</taxon>
        <taxon>Dikarya</taxon>
        <taxon>Ascomycota</taxon>
        <taxon>Pezizomycotina</taxon>
        <taxon>Lecanoromycetes</taxon>
        <taxon>OSLEUM clade</taxon>
        <taxon>Lecanoromycetidae</taxon>
        <taxon>Lecanorales</taxon>
        <taxon>Lecanorineae</taxon>
        <taxon>Ramalinaceae</taxon>
        <taxon>Ramalina</taxon>
    </lineage>
</organism>
<proteinExistence type="inferred from homology"/>
<gene>
    <name evidence="3" type="ORF">OHK93_006468</name>
</gene>
<evidence type="ECO:0000313" key="3">
    <source>
        <dbReference type="EMBL" id="MDI1487199.1"/>
    </source>
</evidence>